<evidence type="ECO:0000313" key="1">
    <source>
        <dbReference type="EMBL" id="QHC50351.1"/>
    </source>
</evidence>
<dbReference type="KEGG" id="htx:EKK97_13235"/>
<evidence type="ECO:0000313" key="2">
    <source>
        <dbReference type="Proteomes" id="UP000464013"/>
    </source>
</evidence>
<dbReference type="Proteomes" id="UP000464013">
    <property type="component" value="Chromosome"/>
</dbReference>
<dbReference type="GO" id="GO:0004386">
    <property type="term" value="F:helicase activity"/>
    <property type="evidence" value="ECO:0007669"/>
    <property type="project" value="UniProtKB-KW"/>
</dbReference>
<dbReference type="NCBIfam" id="NF041419">
    <property type="entry name" value="CC_star_Cory"/>
    <property type="match status" value="1"/>
</dbReference>
<accession>A0A6I6SMB1</accession>
<sequence length="100" mass="12133">MSDDHDKEHDPRRERVRAWLSQARFVAEEFYSARYRGAIARARRDEDDLFMLLVFSEMMGVPNPAAYYTLELQPLLLERFHEWHRRMGMERSPLDHFRCC</sequence>
<keyword evidence="1" id="KW-0378">Hydrolase</keyword>
<dbReference type="AlphaFoldDB" id="A0A6I6SMB1"/>
<name>A0A6I6SMB1_9GAMM</name>
<dbReference type="InterPro" id="IPR058303">
    <property type="entry name" value="DUF7990"/>
</dbReference>
<organism evidence="1 2">
    <name type="scientific">Billgrantia tianxiuensis</name>
    <dbReference type="NCBI Taxonomy" id="2497861"/>
    <lineage>
        <taxon>Bacteria</taxon>
        <taxon>Pseudomonadati</taxon>
        <taxon>Pseudomonadota</taxon>
        <taxon>Gammaproteobacteria</taxon>
        <taxon>Oceanospirillales</taxon>
        <taxon>Halomonadaceae</taxon>
        <taxon>Billgrantia</taxon>
    </lineage>
</organism>
<gene>
    <name evidence="1" type="ORF">EKK97_13235</name>
</gene>
<protein>
    <submittedName>
        <fullName evidence="1">DNA helicase</fullName>
    </submittedName>
</protein>
<dbReference type="EMBL" id="CP035042">
    <property type="protein sequence ID" value="QHC50351.1"/>
    <property type="molecule type" value="Genomic_DNA"/>
</dbReference>
<keyword evidence="2" id="KW-1185">Reference proteome</keyword>
<keyword evidence="1" id="KW-0347">Helicase</keyword>
<dbReference type="InterPro" id="IPR047717">
    <property type="entry name" value="CC_star_Cory"/>
</dbReference>
<dbReference type="OrthoDB" id="5358049at2"/>
<dbReference type="RefSeq" id="WP_159552509.1">
    <property type="nucleotide sequence ID" value="NZ_CP035042.1"/>
</dbReference>
<reference evidence="1 2" key="1">
    <citation type="submission" date="2019-01" db="EMBL/GenBank/DDBJ databases">
        <title>Complete genome of a denitifying bacterium Halomons sp. BC-M4-5.</title>
        <authorList>
            <person name="Wang L."/>
            <person name="Shao Z."/>
        </authorList>
    </citation>
    <scope>NUCLEOTIDE SEQUENCE [LARGE SCALE GENOMIC DNA]</scope>
    <source>
        <strain evidence="1 2">BC-M4-5</strain>
    </source>
</reference>
<proteinExistence type="predicted"/>
<keyword evidence="1" id="KW-0067">ATP-binding</keyword>
<dbReference type="Pfam" id="PF25952">
    <property type="entry name" value="DUF7990"/>
    <property type="match status" value="1"/>
</dbReference>
<keyword evidence="1" id="KW-0547">Nucleotide-binding</keyword>